<dbReference type="InterPro" id="IPR015943">
    <property type="entry name" value="WD40/YVTN_repeat-like_dom_sf"/>
</dbReference>
<reference evidence="1 2" key="1">
    <citation type="submission" date="2016-10" db="EMBL/GenBank/DDBJ databases">
        <title>Reductive evolution of mitochondrial metabolism and differential evolution of invasion-related proteins in Cryptosporidium.</title>
        <authorList>
            <person name="Liu S."/>
            <person name="Roellig D.M."/>
            <person name="Guo Y."/>
            <person name="Li N."/>
            <person name="Frace M.A."/>
            <person name="Tang K."/>
            <person name="Zhang L."/>
            <person name="Feng Y."/>
            <person name="Xiao L."/>
        </authorList>
    </citation>
    <scope>NUCLEOTIDE SEQUENCE [LARGE SCALE GENOMIC DNA]</scope>
    <source>
        <strain evidence="1">39726</strain>
    </source>
</reference>
<dbReference type="RefSeq" id="XP_028874569.1">
    <property type="nucleotide sequence ID" value="XM_029019448.1"/>
</dbReference>
<dbReference type="GeneID" id="39979227"/>
<organism evidence="1 2">
    <name type="scientific">Cryptosporidium ubiquitum</name>
    <dbReference type="NCBI Taxonomy" id="857276"/>
    <lineage>
        <taxon>Eukaryota</taxon>
        <taxon>Sar</taxon>
        <taxon>Alveolata</taxon>
        <taxon>Apicomplexa</taxon>
        <taxon>Conoidasida</taxon>
        <taxon>Coccidia</taxon>
        <taxon>Eucoccidiorida</taxon>
        <taxon>Eimeriorina</taxon>
        <taxon>Cryptosporidiidae</taxon>
        <taxon>Cryptosporidium</taxon>
    </lineage>
</organism>
<dbReference type="Proteomes" id="UP000186176">
    <property type="component" value="Unassembled WGS sequence"/>
</dbReference>
<evidence type="ECO:0000313" key="2">
    <source>
        <dbReference type="Proteomes" id="UP000186176"/>
    </source>
</evidence>
<evidence type="ECO:0000313" key="1">
    <source>
        <dbReference type="EMBL" id="OII73205.1"/>
    </source>
</evidence>
<protein>
    <submittedName>
        <fullName evidence="1">Uncharacterized protein</fullName>
    </submittedName>
</protein>
<proteinExistence type="predicted"/>
<keyword evidence="2" id="KW-1185">Reference proteome</keyword>
<dbReference type="EMBL" id="LRBP01000017">
    <property type="protein sequence ID" value="OII73205.1"/>
    <property type="molecule type" value="Genomic_DNA"/>
</dbReference>
<sequence length="1509" mass="176334">MDLNCHSFLGNVLYSDSSVLKTITGKFFPSNKNRQFLDISTLKYHELVVFSEFFPSINEELSSITFKLEDACVDFWNYSLEGSPFDLILVLDCTQNFHLFSLKSLPTPHSKHNCPFVKCKIPNFISRFPDNTNHLKISNKDLIDSQETKANEPNIFNNQFLIKNEFSISLFKNRKTPKIDFIRPYKYNRKFLNSNPIIAEKLIPKCYISIDRYTGYIIVCLNSSSFLIIPSLTLNKDGIIEQIELKIQTENLFHFDSLKYKLESISFVKTCKNQSKIQPVVFSLLSDLKDRTLVGKAFLFDWNNLIKNQPNPKDSHYKPISETNFIPLFNSVSTSLSPQLYHMRIFCTHIPVVHMKTIHVGVGRSEIDKTIPVFACANVCGYEYSSECVCKFKKLLFIFSYERNELKLILSDLETGELKEDILIVNLKEYYQEKIYIDLRDVLMIEENANEQRMKFLISSKCMEMFLLNIQFKDNRMKDFDLIKIQINSLNLELSDISSICPYQYSNEDSSILKSLLVSSTFGVIKKISFPSFNQEYILAPKSIEILKVERAIMVQKYFENSIILAAKKYQCFWDIIKGSYQFQYDFILRYIFLNSPKISTLSQFPIKKKGVLGISLIPVKKNSYLLLYSKLFESQVYLLIRKEFISENKYGFKKIQINNFLLTNHTTILCVKICHNLILQVTESQIILYQGICEQIEILENQGQTNSFQADRKDLWDYPDLIMHARVADDNNLMIITQEHKLIQLRVESFELFEFSIKDEFTYIPLISCFESKKLILNDSHIILSMIGDSQGQIFATLFFIQNPLKKFNFILKVDGLVNFEIEKVNFEPGIITSIELDNAFQDGVYFTTSHGYFFILNLKTLIQDLLQGQIQKNQINYKRIIIDLKSYLSSQEVLDWKIIGIQRKYMKNDYHQIWKNRIILGSVSEYLYLELLETNKKVLRILQVKKLKFPICSIITQFKEKYQEDDHFYFLSLENSKNNQQVKIVKMELNKYHSCDKVLPLKSTQYKVENMIYLKKKSWIVVNIENWNTTNFHSNKYLSQVSSQLFLLDLEANLYGFKTYSSHENNPNFKENFKFRIFPNNGEDSFFQVFNPGENHGCLQNTLFQLISVPNDSYEISSSYNDPFIVLGSYSFQGIESGIVCKSPSNQKKFFFFLVGKGLDTDKTLELVSTRVFSCLDISRLEAVNKNPSIDFNSSLQSNQIIKFGTKLVLKVEDFSITFPGKLINNAVFQKNGKTIMLNLLEPRSGLPEKFLLHQIYSELDTDFKLIQDKYDDFIGHFCQPDSVILDNEIIEDENIHIYKGFSDDISLLRIRNSFNKNSKLFIIGLQIILNYIYKRRNNEIISAFPAILTNLLFGIFDIVFSNKIKTSSSKSVSVSSGSFFSRKKVKIERKQVEDGLKNVQIFPYQISDLYSQLCSKCLKWKILMVLVVWYNLIETIINNQNIDLIYIRKLTCPIFQDWVLKLEKEIPIDFDMLLDRSYLIENFFKSDYYYEKYQELTFLKLEECVT</sequence>
<accession>A0A1J4MK36</accession>
<comment type="caution">
    <text evidence="1">The sequence shown here is derived from an EMBL/GenBank/DDBJ whole genome shotgun (WGS) entry which is preliminary data.</text>
</comment>
<name>A0A1J4MK36_9CRYT</name>
<dbReference type="Gene3D" id="2.130.10.10">
    <property type="entry name" value="YVTN repeat-like/Quinoprotein amine dehydrogenase"/>
    <property type="match status" value="1"/>
</dbReference>
<gene>
    <name evidence="1" type="ORF">cubi_02437</name>
</gene>
<dbReference type="VEuPathDB" id="CryptoDB:cubi_02437"/>
<dbReference type="OrthoDB" id="5945655at2759"/>